<proteinExistence type="predicted"/>
<evidence type="ECO:0000313" key="2">
    <source>
        <dbReference type="EMBL" id="CAG5121944.1"/>
    </source>
</evidence>
<organism evidence="2 3">
    <name type="scientific">Candidula unifasciata</name>
    <dbReference type="NCBI Taxonomy" id="100452"/>
    <lineage>
        <taxon>Eukaryota</taxon>
        <taxon>Metazoa</taxon>
        <taxon>Spiralia</taxon>
        <taxon>Lophotrochozoa</taxon>
        <taxon>Mollusca</taxon>
        <taxon>Gastropoda</taxon>
        <taxon>Heterobranchia</taxon>
        <taxon>Euthyneura</taxon>
        <taxon>Panpulmonata</taxon>
        <taxon>Eupulmonata</taxon>
        <taxon>Stylommatophora</taxon>
        <taxon>Helicina</taxon>
        <taxon>Helicoidea</taxon>
        <taxon>Geomitridae</taxon>
        <taxon>Candidula</taxon>
    </lineage>
</organism>
<protein>
    <submittedName>
        <fullName evidence="2">Uncharacterized protein</fullName>
    </submittedName>
</protein>
<name>A0A8S3YY96_9EUPU</name>
<feature type="region of interest" description="Disordered" evidence="1">
    <location>
        <begin position="31"/>
        <end position="50"/>
    </location>
</feature>
<keyword evidence="3" id="KW-1185">Reference proteome</keyword>
<dbReference type="EMBL" id="CAJHNH020001196">
    <property type="protein sequence ID" value="CAG5121944.1"/>
    <property type="molecule type" value="Genomic_DNA"/>
</dbReference>
<evidence type="ECO:0000256" key="1">
    <source>
        <dbReference type="SAM" id="MobiDB-lite"/>
    </source>
</evidence>
<accession>A0A8S3YY96</accession>
<dbReference type="Proteomes" id="UP000678393">
    <property type="component" value="Unassembled WGS sequence"/>
</dbReference>
<dbReference type="AlphaFoldDB" id="A0A8S3YY96"/>
<comment type="caution">
    <text evidence="2">The sequence shown here is derived from an EMBL/GenBank/DDBJ whole genome shotgun (WGS) entry which is preliminary data.</text>
</comment>
<sequence length="155" mass="18688">IMTHLEMKNFDRHYDTQDTEISAQERLLYNNNCNSSNHNHHHHHSGDSENHYQLPYAHRQQSPYLHHQHLPHHQQGSYSSDDYSSIYTSRHLNGHPYPQGSLQDKYTVAYPMREEHGARRCTRTSGSGIVYRPRRKLYWVMGAWHFCCWFWRQRL</sequence>
<reference evidence="2" key="1">
    <citation type="submission" date="2021-04" db="EMBL/GenBank/DDBJ databases">
        <authorList>
            <consortium name="Molecular Ecology Group"/>
        </authorList>
    </citation>
    <scope>NUCLEOTIDE SEQUENCE</scope>
</reference>
<evidence type="ECO:0000313" key="3">
    <source>
        <dbReference type="Proteomes" id="UP000678393"/>
    </source>
</evidence>
<gene>
    <name evidence="2" type="ORF">CUNI_LOCUS7502</name>
</gene>
<feature type="non-terminal residue" evidence="2">
    <location>
        <position position="1"/>
    </location>
</feature>